<evidence type="ECO:0000256" key="1">
    <source>
        <dbReference type="SAM" id="MobiDB-lite"/>
    </source>
</evidence>
<comment type="caution">
    <text evidence="2">The sequence shown here is derived from an EMBL/GenBank/DDBJ whole genome shotgun (WGS) entry which is preliminary data.</text>
</comment>
<dbReference type="AlphaFoldDB" id="A0AA40EJJ5"/>
<accession>A0AA40EJJ5</accession>
<gene>
    <name evidence="2" type="ORF">B0T18DRAFT_209921</name>
</gene>
<feature type="region of interest" description="Disordered" evidence="1">
    <location>
        <begin position="65"/>
        <end position="102"/>
    </location>
</feature>
<proteinExistence type="predicted"/>
<dbReference type="Proteomes" id="UP001172155">
    <property type="component" value="Unassembled WGS sequence"/>
</dbReference>
<feature type="region of interest" description="Disordered" evidence="1">
    <location>
        <begin position="1"/>
        <end position="31"/>
    </location>
</feature>
<name>A0AA40EJJ5_9PEZI</name>
<feature type="compositionally biased region" description="Basic and acidic residues" evidence="1">
    <location>
        <begin position="93"/>
        <end position="102"/>
    </location>
</feature>
<evidence type="ECO:0000313" key="3">
    <source>
        <dbReference type="Proteomes" id="UP001172155"/>
    </source>
</evidence>
<reference evidence="2" key="1">
    <citation type="submission" date="2023-06" db="EMBL/GenBank/DDBJ databases">
        <title>Genome-scale phylogeny and comparative genomics of the fungal order Sordariales.</title>
        <authorList>
            <consortium name="Lawrence Berkeley National Laboratory"/>
            <person name="Hensen N."/>
            <person name="Bonometti L."/>
            <person name="Westerberg I."/>
            <person name="Brannstrom I.O."/>
            <person name="Guillou S."/>
            <person name="Cros-Aarteil S."/>
            <person name="Calhoun S."/>
            <person name="Haridas S."/>
            <person name="Kuo A."/>
            <person name="Mondo S."/>
            <person name="Pangilinan J."/>
            <person name="Riley R."/>
            <person name="LaButti K."/>
            <person name="Andreopoulos B."/>
            <person name="Lipzen A."/>
            <person name="Chen C."/>
            <person name="Yanf M."/>
            <person name="Daum C."/>
            <person name="Ng V."/>
            <person name="Clum A."/>
            <person name="Steindorff A."/>
            <person name="Ohm R."/>
            <person name="Martin F."/>
            <person name="Silar P."/>
            <person name="Natvig D."/>
            <person name="Lalanne C."/>
            <person name="Gautier V."/>
            <person name="Ament-velasquez S.L."/>
            <person name="Kruys A."/>
            <person name="Hutchinson M.I."/>
            <person name="Powell A.J."/>
            <person name="Barry K."/>
            <person name="Miller A.N."/>
            <person name="Grigoriev I.V."/>
            <person name="Debuchy R."/>
            <person name="Gladieux P."/>
            <person name="Thoren M.H."/>
            <person name="Johannesson H."/>
        </authorList>
    </citation>
    <scope>NUCLEOTIDE SEQUENCE</scope>
    <source>
        <strain evidence="2">SMH3187-1</strain>
    </source>
</reference>
<protein>
    <submittedName>
        <fullName evidence="2">Uncharacterized protein</fullName>
    </submittedName>
</protein>
<sequence length="102" mass="11378">MGSSPTRPKKVTFDPAVQFERTSGNQRPKRAMTAEITTEIFREFEAKDVTDTVLTEAALLFSENHGVWDTPNGHPGPARGTRVRMSGRRLRKDHLPEGARSS</sequence>
<evidence type="ECO:0000313" key="2">
    <source>
        <dbReference type="EMBL" id="KAK0740479.1"/>
    </source>
</evidence>
<organism evidence="2 3">
    <name type="scientific">Schizothecium vesticola</name>
    <dbReference type="NCBI Taxonomy" id="314040"/>
    <lineage>
        <taxon>Eukaryota</taxon>
        <taxon>Fungi</taxon>
        <taxon>Dikarya</taxon>
        <taxon>Ascomycota</taxon>
        <taxon>Pezizomycotina</taxon>
        <taxon>Sordariomycetes</taxon>
        <taxon>Sordariomycetidae</taxon>
        <taxon>Sordariales</taxon>
        <taxon>Schizotheciaceae</taxon>
        <taxon>Schizothecium</taxon>
    </lineage>
</organism>
<keyword evidence="3" id="KW-1185">Reference proteome</keyword>
<dbReference type="EMBL" id="JAUKUD010000006">
    <property type="protein sequence ID" value="KAK0740479.1"/>
    <property type="molecule type" value="Genomic_DNA"/>
</dbReference>
<feature type="compositionally biased region" description="Basic residues" evidence="1">
    <location>
        <begin position="81"/>
        <end position="92"/>
    </location>
</feature>